<keyword evidence="1" id="KW-0812">Transmembrane</keyword>
<keyword evidence="3" id="KW-1185">Reference proteome</keyword>
<organism evidence="2 3">
    <name type="scientific">Flavimobilis rhizosphaerae</name>
    <dbReference type="NCBI Taxonomy" id="2775421"/>
    <lineage>
        <taxon>Bacteria</taxon>
        <taxon>Bacillati</taxon>
        <taxon>Actinomycetota</taxon>
        <taxon>Actinomycetes</taxon>
        <taxon>Micrococcales</taxon>
        <taxon>Jonesiaceae</taxon>
        <taxon>Flavimobilis</taxon>
    </lineage>
</organism>
<sequence length="371" mass="39971">MSMPPPFPPQPEDTASASAEDAALLATRCPGCGSQLGFAAGTSSMRCLMCGYFAEIAHDPDASVDEHDYETWAANNAGRAVASLGGHVLRCEGCGATTESTAISTACQFCGGHLVGITPTEGVIPPEAVVPFALDQTAARAAFTKWVTSRFFGPRALKDVDAEESLRGTYLPYWTFDARTTSEYEGQRGDDYTVKVDDDRTETRTRWSHRSGTVRRSFDDIVVPGSAQLTPKEARGAGSADLAKAQPYRAEYVAGFSTVRYDVDPPRGLETAKQVMAGVIRADVERAIGGDRQRISQIRTAYAAVMFKLVLMPFWIATYMYAGKQWQVVINASTGKVTGKHPVSAVKVALTVAGGLVLLVLALYLYSRTRT</sequence>
<dbReference type="Proteomes" id="UP000642107">
    <property type="component" value="Unassembled WGS sequence"/>
</dbReference>
<dbReference type="RefSeq" id="WP_192280586.1">
    <property type="nucleotide sequence ID" value="NZ_JACZDF010000005.1"/>
</dbReference>
<comment type="caution">
    <text evidence="2">The sequence shown here is derived from an EMBL/GenBank/DDBJ whole genome shotgun (WGS) entry which is preliminary data.</text>
</comment>
<evidence type="ECO:0000256" key="1">
    <source>
        <dbReference type="SAM" id="Phobius"/>
    </source>
</evidence>
<keyword evidence="1" id="KW-1133">Transmembrane helix</keyword>
<keyword evidence="1" id="KW-0472">Membrane</keyword>
<accession>A0ABR9DS21</accession>
<proteinExistence type="predicted"/>
<dbReference type="EMBL" id="JACZDF010000005">
    <property type="protein sequence ID" value="MBD9699921.1"/>
    <property type="molecule type" value="Genomic_DNA"/>
</dbReference>
<evidence type="ECO:0008006" key="4">
    <source>
        <dbReference type="Google" id="ProtNLM"/>
    </source>
</evidence>
<feature type="transmembrane region" description="Helical" evidence="1">
    <location>
        <begin position="301"/>
        <end position="322"/>
    </location>
</feature>
<feature type="transmembrane region" description="Helical" evidence="1">
    <location>
        <begin position="342"/>
        <end position="366"/>
    </location>
</feature>
<evidence type="ECO:0000313" key="2">
    <source>
        <dbReference type="EMBL" id="MBD9699921.1"/>
    </source>
</evidence>
<gene>
    <name evidence="2" type="ORF">IGS67_10520</name>
</gene>
<protein>
    <recommendedName>
        <fullName evidence="4">Replication restart DNA helicase PriA</fullName>
    </recommendedName>
</protein>
<evidence type="ECO:0000313" key="3">
    <source>
        <dbReference type="Proteomes" id="UP000642107"/>
    </source>
</evidence>
<name>A0ABR9DS21_9MICO</name>
<reference evidence="2 3" key="1">
    <citation type="submission" date="2020-09" db="EMBL/GenBank/DDBJ databases">
        <title>Flavimobilis rhizosphaerae sp. nov., isolated from rhizosphere soil of Spartina alterniflora.</title>
        <authorList>
            <person name="Hanqin C."/>
        </authorList>
    </citation>
    <scope>NUCLEOTIDE SEQUENCE [LARGE SCALE GENOMIC DNA]</scope>
    <source>
        <strain evidence="2 3">GY 10621</strain>
    </source>
</reference>